<dbReference type="PANTHER" id="PTHR48081">
    <property type="entry name" value="AB HYDROLASE SUPERFAMILY PROTEIN C4A8.06C"/>
    <property type="match status" value="1"/>
</dbReference>
<protein>
    <submittedName>
        <fullName evidence="3">Alpha/beta hydrolase</fullName>
    </submittedName>
</protein>
<organism evidence="3 4">
    <name type="scientific">Nocardia rhamnosiphila</name>
    <dbReference type="NCBI Taxonomy" id="426716"/>
    <lineage>
        <taxon>Bacteria</taxon>
        <taxon>Bacillati</taxon>
        <taxon>Actinomycetota</taxon>
        <taxon>Actinomycetes</taxon>
        <taxon>Mycobacteriales</taxon>
        <taxon>Nocardiaceae</taxon>
        <taxon>Nocardia</taxon>
    </lineage>
</organism>
<evidence type="ECO:0000256" key="1">
    <source>
        <dbReference type="ARBA" id="ARBA00022801"/>
    </source>
</evidence>
<feature type="domain" description="Alpha/beta hydrolase fold-3" evidence="2">
    <location>
        <begin position="78"/>
        <end position="284"/>
    </location>
</feature>
<dbReference type="SUPFAM" id="SSF53474">
    <property type="entry name" value="alpha/beta-Hydrolases"/>
    <property type="match status" value="1"/>
</dbReference>
<dbReference type="Proteomes" id="UP001550628">
    <property type="component" value="Unassembled WGS sequence"/>
</dbReference>
<accession>A0ABV2WRM7</accession>
<dbReference type="EMBL" id="JBEYBF010000010">
    <property type="protein sequence ID" value="MEU1953538.1"/>
    <property type="molecule type" value="Genomic_DNA"/>
</dbReference>
<dbReference type="Pfam" id="PF07859">
    <property type="entry name" value="Abhydrolase_3"/>
    <property type="match status" value="1"/>
</dbReference>
<gene>
    <name evidence="3" type="ORF">ABZ510_16930</name>
</gene>
<sequence length="337" mass="35507">MPVPPLDPDVAARISALGAIPSMRSRGIDAVRAGVEAMKPPAELPAMAEIEDLVVPGPHGGIPLRVYRPATGPAAPAVVHLHGGGLVMGSNDSFEPLARQIAAAAGATVIGVDYRLAPEWSAPVQLEESYAATAWVAANAERLRIDAERLVVLGDSAGGALAAGVALLARDRGGPALFGQVLMYPGLDRDMGAPSIVAMPDAPMLLREDIVYMHELADSGATEPHDCYRIPAYAEDLSGLPQAIVVTAEGDPIRDWGERYARRLRDARVQTTVTRYPGVLHGFLMRPENSARATLAVAEVGGLLRAKFAHPLPFGRARELATAGPSDEPQRVNSKPS</sequence>
<keyword evidence="4" id="KW-1185">Reference proteome</keyword>
<reference evidence="3 4" key="1">
    <citation type="submission" date="2024-06" db="EMBL/GenBank/DDBJ databases">
        <title>The Natural Products Discovery Center: Release of the First 8490 Sequenced Strains for Exploring Actinobacteria Biosynthetic Diversity.</title>
        <authorList>
            <person name="Kalkreuter E."/>
            <person name="Kautsar S.A."/>
            <person name="Yang D."/>
            <person name="Bader C.D."/>
            <person name="Teijaro C.N."/>
            <person name="Fluegel L."/>
            <person name="Davis C.M."/>
            <person name="Simpson J.R."/>
            <person name="Lauterbach L."/>
            <person name="Steele A.D."/>
            <person name="Gui C."/>
            <person name="Meng S."/>
            <person name="Li G."/>
            <person name="Viehrig K."/>
            <person name="Ye F."/>
            <person name="Su P."/>
            <person name="Kiefer A.F."/>
            <person name="Nichols A."/>
            <person name="Cepeda A.J."/>
            <person name="Yan W."/>
            <person name="Fan B."/>
            <person name="Jiang Y."/>
            <person name="Adhikari A."/>
            <person name="Zheng C.-J."/>
            <person name="Schuster L."/>
            <person name="Cowan T.M."/>
            <person name="Smanski M.J."/>
            <person name="Chevrette M.G."/>
            <person name="De Carvalho L.P.S."/>
            <person name="Shen B."/>
        </authorList>
    </citation>
    <scope>NUCLEOTIDE SEQUENCE [LARGE SCALE GENOMIC DNA]</scope>
    <source>
        <strain evidence="3 4">NPDC019708</strain>
    </source>
</reference>
<evidence type="ECO:0000259" key="2">
    <source>
        <dbReference type="Pfam" id="PF07859"/>
    </source>
</evidence>
<evidence type="ECO:0000313" key="4">
    <source>
        <dbReference type="Proteomes" id="UP001550628"/>
    </source>
</evidence>
<dbReference type="InterPro" id="IPR013094">
    <property type="entry name" value="AB_hydrolase_3"/>
</dbReference>
<dbReference type="RefSeq" id="WP_356958073.1">
    <property type="nucleotide sequence ID" value="NZ_JBEYBD010000011.1"/>
</dbReference>
<dbReference type="InterPro" id="IPR029058">
    <property type="entry name" value="AB_hydrolase_fold"/>
</dbReference>
<dbReference type="InterPro" id="IPR050300">
    <property type="entry name" value="GDXG_lipolytic_enzyme"/>
</dbReference>
<comment type="caution">
    <text evidence="3">The sequence shown here is derived from an EMBL/GenBank/DDBJ whole genome shotgun (WGS) entry which is preliminary data.</text>
</comment>
<name>A0ABV2WRM7_9NOCA</name>
<keyword evidence="1 3" id="KW-0378">Hydrolase</keyword>
<evidence type="ECO:0000313" key="3">
    <source>
        <dbReference type="EMBL" id="MEU1953538.1"/>
    </source>
</evidence>
<proteinExistence type="predicted"/>
<dbReference type="GO" id="GO:0016787">
    <property type="term" value="F:hydrolase activity"/>
    <property type="evidence" value="ECO:0007669"/>
    <property type="project" value="UniProtKB-KW"/>
</dbReference>
<dbReference type="PANTHER" id="PTHR48081:SF8">
    <property type="entry name" value="ALPHA_BETA HYDROLASE FOLD-3 DOMAIN-CONTAINING PROTEIN-RELATED"/>
    <property type="match status" value="1"/>
</dbReference>
<dbReference type="Gene3D" id="3.40.50.1820">
    <property type="entry name" value="alpha/beta hydrolase"/>
    <property type="match status" value="1"/>
</dbReference>